<evidence type="ECO:0000313" key="2">
    <source>
        <dbReference type="EMBL" id="UOL47593.1"/>
    </source>
</evidence>
<protein>
    <submittedName>
        <fullName evidence="2">Uncharacterized protein</fullName>
    </submittedName>
</protein>
<accession>A0AAE9GUB8</accession>
<name>A0AAE9GUB8_9CAUD</name>
<dbReference type="EMBL" id="OM870967">
    <property type="protein sequence ID" value="UOL47593.1"/>
    <property type="molecule type" value="Genomic_DNA"/>
</dbReference>
<sequence length="47" mass="5315">MEQVGLLILVCIVVGVVCLLFYSVIGMFVWESLRPLLGWRGRKYGEA</sequence>
<keyword evidence="1" id="KW-0812">Transmembrane</keyword>
<feature type="transmembrane region" description="Helical" evidence="1">
    <location>
        <begin position="6"/>
        <end position="30"/>
    </location>
</feature>
<proteinExistence type="predicted"/>
<evidence type="ECO:0000256" key="1">
    <source>
        <dbReference type="SAM" id="Phobius"/>
    </source>
</evidence>
<keyword evidence="3" id="KW-1185">Reference proteome</keyword>
<dbReference type="Proteomes" id="UP001220111">
    <property type="component" value="Segment"/>
</dbReference>
<reference evidence="2 3" key="1">
    <citation type="submission" date="2022-02" db="EMBL/GenBank/DDBJ databases">
        <authorList>
            <person name="Akremi I."/>
            <person name="Wagemans J."/>
        </authorList>
    </citation>
    <scope>NUCLEOTIDE SEQUENCE [LARGE SCALE GENOMIC DNA]</scope>
</reference>
<gene>
    <name evidence="2" type="ORF">vBPaerPs12_137c</name>
</gene>
<keyword evidence="1" id="KW-0472">Membrane</keyword>
<organism evidence="2 3">
    <name type="scientific">Pseudomonas phage vB_Paer_Ps12</name>
    <dbReference type="NCBI Taxonomy" id="2924904"/>
    <lineage>
        <taxon>Viruses</taxon>
        <taxon>Duplodnaviria</taxon>
        <taxon>Heunggongvirae</taxon>
        <taxon>Uroviricota</taxon>
        <taxon>Caudoviricetes</taxon>
        <taxon>Vandenendeviridae</taxon>
        <taxon>Skurskavirinae</taxon>
        <taxon>Pakpunavirus</taxon>
        <taxon>Pakpunavirus Ps12</taxon>
    </lineage>
</organism>
<evidence type="ECO:0000313" key="3">
    <source>
        <dbReference type="Proteomes" id="UP001220111"/>
    </source>
</evidence>
<keyword evidence="1" id="KW-1133">Transmembrane helix</keyword>